<keyword evidence="1" id="KW-0328">Glycosyltransferase</keyword>
<accession>A0A4Z0PGX8</accession>
<keyword evidence="3" id="KW-0325">Glycoprotein</keyword>
<dbReference type="RefSeq" id="WP_135499181.1">
    <property type="nucleotide sequence ID" value="NZ_SRLD01000043.1"/>
</dbReference>
<evidence type="ECO:0000256" key="3">
    <source>
        <dbReference type="ARBA" id="ARBA00023180"/>
    </source>
</evidence>
<protein>
    <submittedName>
        <fullName evidence="5">Glycosyltransferase family 61 protein</fullName>
    </submittedName>
</protein>
<evidence type="ECO:0000256" key="1">
    <source>
        <dbReference type="ARBA" id="ARBA00022676"/>
    </source>
</evidence>
<name>A0A4Z0PGX8_9BACT</name>
<dbReference type="GO" id="GO:0016757">
    <property type="term" value="F:glycosyltransferase activity"/>
    <property type="evidence" value="ECO:0007669"/>
    <property type="project" value="UniProtKB-KW"/>
</dbReference>
<comment type="caution">
    <text evidence="5">The sequence shown here is derived from an EMBL/GenBank/DDBJ whole genome shotgun (WGS) entry which is preliminary data.</text>
</comment>
<proteinExistence type="predicted"/>
<keyword evidence="6" id="KW-1185">Reference proteome</keyword>
<dbReference type="PANTHER" id="PTHR20961">
    <property type="entry name" value="GLYCOSYLTRANSFERASE"/>
    <property type="match status" value="1"/>
</dbReference>
<dbReference type="PANTHER" id="PTHR20961:SF150">
    <property type="entry name" value="GLYCOSYLTRANSFERASE FAMILY 61 PROTEIN"/>
    <property type="match status" value="1"/>
</dbReference>
<dbReference type="InterPro" id="IPR049625">
    <property type="entry name" value="Glyco_transf_61_cat"/>
</dbReference>
<gene>
    <name evidence="5" type="ORF">E5J99_17860</name>
</gene>
<evidence type="ECO:0000313" key="5">
    <source>
        <dbReference type="EMBL" id="TGE14048.1"/>
    </source>
</evidence>
<organism evidence="5 6">
    <name type="scientific">Hymenobacter elongatus</name>
    <dbReference type="NCBI Taxonomy" id="877208"/>
    <lineage>
        <taxon>Bacteria</taxon>
        <taxon>Pseudomonadati</taxon>
        <taxon>Bacteroidota</taxon>
        <taxon>Cytophagia</taxon>
        <taxon>Cytophagales</taxon>
        <taxon>Hymenobacteraceae</taxon>
        <taxon>Hymenobacter</taxon>
    </lineage>
</organism>
<evidence type="ECO:0000259" key="4">
    <source>
        <dbReference type="Pfam" id="PF04577"/>
    </source>
</evidence>
<evidence type="ECO:0000256" key="2">
    <source>
        <dbReference type="ARBA" id="ARBA00022679"/>
    </source>
</evidence>
<dbReference type="Pfam" id="PF04577">
    <property type="entry name" value="Glyco_transf_61"/>
    <property type="match status" value="1"/>
</dbReference>
<reference evidence="5 6" key="1">
    <citation type="submission" date="2019-04" db="EMBL/GenBank/DDBJ databases">
        <authorList>
            <person name="Feng G."/>
            <person name="Zhang J."/>
            <person name="Zhu H."/>
        </authorList>
    </citation>
    <scope>NUCLEOTIDE SEQUENCE [LARGE SCALE GENOMIC DNA]</scope>
    <source>
        <strain evidence="5 6">JCM 17223</strain>
    </source>
</reference>
<feature type="domain" description="Glycosyltransferase 61 catalytic" evidence="4">
    <location>
        <begin position="168"/>
        <end position="341"/>
    </location>
</feature>
<evidence type="ECO:0000313" key="6">
    <source>
        <dbReference type="Proteomes" id="UP000297739"/>
    </source>
</evidence>
<sequence>MPELVTKGQRWVSRRLRELLPYRGHYRPLGVHTTSQNLAATPRRGASYVELYAPTTTYLAVNDELYAHTTDYGGLHAKPNRTEHAPAAFVLTLEHGRLLADNNQSVAIISADNKLVGDVSFQYDGRRSDLARPEDNNVFQLRWFSAPVRVRGTVCSLLSGGGAAVGNYYHWLIDSLPRLHLLKEAGLWDSVDYFLIYDRNRRFVVDSLLAMGIRPEQLLDLSTHRHLVADRLVVTSPVRGSGTHTPEWACSFLRRALLPAAAPETFSPYVYLSRSDAPARHVLNEAAVEEMLRPYGFQTHVPGQYTLAQQIALFAGARLVVAPTGAALANLVFVPPGTPVIELFPKHFTVVEYPELCHRLGLPHQFLVADAARGELHSRREGWREDLTIDLVALEHCLRQALPTAATHSH</sequence>
<dbReference type="EMBL" id="SRLD01000043">
    <property type="protein sequence ID" value="TGE14048.1"/>
    <property type="molecule type" value="Genomic_DNA"/>
</dbReference>
<dbReference type="InterPro" id="IPR007657">
    <property type="entry name" value="Glycosyltransferase_61"/>
</dbReference>
<dbReference type="AlphaFoldDB" id="A0A4Z0PGX8"/>
<dbReference type="OrthoDB" id="1156086at2"/>
<dbReference type="Proteomes" id="UP000297739">
    <property type="component" value="Unassembled WGS sequence"/>
</dbReference>
<keyword evidence="2 5" id="KW-0808">Transferase</keyword>